<comment type="caution">
    <text evidence="1">The sequence shown here is derived from an EMBL/GenBank/DDBJ whole genome shotgun (WGS) entry which is preliminary data.</text>
</comment>
<sequence>MEPDANVDAMELMRLLDLSAADKATWNMSSDGMRRFVDGLTTLAALECDPRGIKIRNVMMTRGAAYIAHVVDALKCRDVLLKCKSASALGSICMCRDSSVDLLKAHGTVVLAGLTRMVVGKNRWAQGDAIFVLGWIARWANDDVTLDAMSAVVPNACAMVASSWTTTAEDDAAEDRETNLRIYPYVFLLNLSQHRSLAPALDAVIAGIADTIEALLGDPSIAEAAVIARLSTSLMVTLVDKEPETVRPLVLAKKMLPSVAKLSRKCLDEDGVISDQCRILLELVVKTHR</sequence>
<name>A0A1V9ZUE5_ACHHY</name>
<dbReference type="OrthoDB" id="63394at2759"/>
<evidence type="ECO:0000313" key="2">
    <source>
        <dbReference type="Proteomes" id="UP000243579"/>
    </source>
</evidence>
<gene>
    <name evidence="1" type="ORF">ACHHYP_00539</name>
</gene>
<reference evidence="1 2" key="1">
    <citation type="journal article" date="2014" name="Genome Biol. Evol.">
        <title>The secreted proteins of Achlya hypogyna and Thraustotheca clavata identify the ancestral oomycete secretome and reveal gene acquisitions by horizontal gene transfer.</title>
        <authorList>
            <person name="Misner I."/>
            <person name="Blouin N."/>
            <person name="Leonard G."/>
            <person name="Richards T.A."/>
            <person name="Lane C.E."/>
        </authorList>
    </citation>
    <scope>NUCLEOTIDE SEQUENCE [LARGE SCALE GENOMIC DNA]</scope>
    <source>
        <strain evidence="1 2">ATCC 48635</strain>
    </source>
</reference>
<dbReference type="EMBL" id="JNBR01000004">
    <property type="protein sequence ID" value="OQS01642.1"/>
    <property type="molecule type" value="Genomic_DNA"/>
</dbReference>
<dbReference type="Proteomes" id="UP000243579">
    <property type="component" value="Unassembled WGS sequence"/>
</dbReference>
<protein>
    <submittedName>
        <fullName evidence="1">Uncharacterized protein</fullName>
    </submittedName>
</protein>
<accession>A0A1V9ZUE5</accession>
<organism evidence="1 2">
    <name type="scientific">Achlya hypogyna</name>
    <name type="common">Oomycete</name>
    <name type="synonym">Protoachlya hypogyna</name>
    <dbReference type="NCBI Taxonomy" id="1202772"/>
    <lineage>
        <taxon>Eukaryota</taxon>
        <taxon>Sar</taxon>
        <taxon>Stramenopiles</taxon>
        <taxon>Oomycota</taxon>
        <taxon>Saprolegniomycetes</taxon>
        <taxon>Saprolegniales</taxon>
        <taxon>Achlyaceae</taxon>
        <taxon>Achlya</taxon>
    </lineage>
</organism>
<dbReference type="SUPFAM" id="SSF48371">
    <property type="entry name" value="ARM repeat"/>
    <property type="match status" value="1"/>
</dbReference>
<proteinExistence type="predicted"/>
<evidence type="ECO:0000313" key="1">
    <source>
        <dbReference type="EMBL" id="OQS01642.1"/>
    </source>
</evidence>
<dbReference type="InterPro" id="IPR016024">
    <property type="entry name" value="ARM-type_fold"/>
</dbReference>
<keyword evidence="2" id="KW-1185">Reference proteome</keyword>
<dbReference type="AlphaFoldDB" id="A0A1V9ZUE5"/>